<feature type="domain" description="C2H2-type" evidence="12">
    <location>
        <begin position="120"/>
        <end position="147"/>
    </location>
</feature>
<dbReference type="SUPFAM" id="SSF57716">
    <property type="entry name" value="Glucocorticoid receptor-like (DNA-binding domain)"/>
    <property type="match status" value="1"/>
</dbReference>
<evidence type="ECO:0000313" key="14">
    <source>
        <dbReference type="EnsemblMetazoa" id="AALFPA23_003684.P4236"/>
    </source>
</evidence>
<dbReference type="PANTHER" id="PTHR47772">
    <property type="entry name" value="ZINC FINGER PROTEIN 200"/>
    <property type="match status" value="1"/>
</dbReference>
<evidence type="ECO:0008006" key="16">
    <source>
        <dbReference type="Google" id="ProtNLM"/>
    </source>
</evidence>
<evidence type="ECO:0000256" key="4">
    <source>
        <dbReference type="ARBA" id="ARBA00022771"/>
    </source>
</evidence>
<evidence type="ECO:0000256" key="11">
    <source>
        <dbReference type="SAM" id="MobiDB-lite"/>
    </source>
</evidence>
<sequence>MDSQAIKTEPEEFRKNPYPVCRLCLSEGELADVFDEEGLDQLMLDLLSVTVYLDDPISQSVCIVCHTRLIEFHQFRIRCQEVQTVLQSWLQSTIQQETINLEQAKRNQSSEISNAETNPLQCEVCQKLFKTRKVLVCHKKIHQPRKHICKMCSKPFGRRQQLLRHMKLVHSKEPETTDDTILEPRGEIVAVIESSEQKQDTQNDALAPKTSVKLDSDATHQEGVIQQCNEDAEARNSESLLDTNGGVTSEIDYEATSSSHVADGKEINIVRNELQCDICSKTFKLGKTMRWHRKKTHGMKEFICPICERPFALQNSLQRHILTHQSVEERKRPIPAVKNMARPFKCDTCEKTFISKGRLWGHQRKAHGPKNHECHICSFRFTMRKKLEEHIKRHSRDRDSKEDYRSLHQMQPTEAFSTVNAHLEGEPKSIKIENEDEPNTASYRTPETSILKCEKCQKTYTSQQSLWLHYKFAHKPKKLKCSICSGVFVLKKRLEKHILTNHKQEDGTLQSLNCSVCSKVFSTKGQLNRHVLIHGLRKHCCSVCNKTFTKPQSLESHMRRHTDSKDDSISQDIQKRSQPSESQLAENSSECQTSLEEGISLFEAEEFKIEPE</sequence>
<dbReference type="Pfam" id="PF00096">
    <property type="entry name" value="zf-C2H2"/>
    <property type="match status" value="5"/>
</dbReference>
<organism evidence="14 15">
    <name type="scientific">Aedes albopictus</name>
    <name type="common">Asian tiger mosquito</name>
    <name type="synonym">Stegomyia albopicta</name>
    <dbReference type="NCBI Taxonomy" id="7160"/>
    <lineage>
        <taxon>Eukaryota</taxon>
        <taxon>Metazoa</taxon>
        <taxon>Ecdysozoa</taxon>
        <taxon>Arthropoda</taxon>
        <taxon>Hexapoda</taxon>
        <taxon>Insecta</taxon>
        <taxon>Pterygota</taxon>
        <taxon>Neoptera</taxon>
        <taxon>Endopterygota</taxon>
        <taxon>Diptera</taxon>
        <taxon>Nematocera</taxon>
        <taxon>Culicoidea</taxon>
        <taxon>Culicidae</taxon>
        <taxon>Culicinae</taxon>
        <taxon>Aedini</taxon>
        <taxon>Aedes</taxon>
        <taxon>Stegomyia</taxon>
    </lineage>
</organism>
<keyword evidence="4 9" id="KW-0863">Zinc-finger</keyword>
<dbReference type="InterPro" id="IPR013087">
    <property type="entry name" value="Znf_C2H2_type"/>
</dbReference>
<evidence type="ECO:0000259" key="12">
    <source>
        <dbReference type="PROSITE" id="PS50157"/>
    </source>
</evidence>
<feature type="compositionally biased region" description="Polar residues" evidence="11">
    <location>
        <begin position="576"/>
        <end position="591"/>
    </location>
</feature>
<keyword evidence="6" id="KW-0805">Transcription regulation</keyword>
<evidence type="ECO:0000256" key="8">
    <source>
        <dbReference type="ARBA" id="ARBA00023242"/>
    </source>
</evidence>
<dbReference type="PROSITE" id="PS51915">
    <property type="entry name" value="ZAD"/>
    <property type="match status" value="1"/>
</dbReference>
<name>A0ABM1XX88_AEDAL</name>
<feature type="domain" description="C2H2-type" evidence="12">
    <location>
        <begin position="274"/>
        <end position="302"/>
    </location>
</feature>
<dbReference type="SMART" id="SM00868">
    <property type="entry name" value="zf-AD"/>
    <property type="match status" value="1"/>
</dbReference>
<feature type="region of interest" description="Disordered" evidence="11">
    <location>
        <begin position="554"/>
        <end position="591"/>
    </location>
</feature>
<keyword evidence="3" id="KW-0677">Repeat</keyword>
<keyword evidence="5 10" id="KW-0862">Zinc</keyword>
<feature type="domain" description="C2H2-type" evidence="12">
    <location>
        <begin position="147"/>
        <end position="175"/>
    </location>
</feature>
<evidence type="ECO:0000256" key="9">
    <source>
        <dbReference type="PROSITE-ProRule" id="PRU00042"/>
    </source>
</evidence>
<keyword evidence="7" id="KW-0804">Transcription</keyword>
<feature type="binding site" evidence="10">
    <location>
        <position position="21"/>
    </location>
    <ligand>
        <name>Zn(2+)</name>
        <dbReference type="ChEBI" id="CHEBI:29105"/>
    </ligand>
</feature>
<protein>
    <recommendedName>
        <fullName evidence="16">C2h2-type zn-finger protein</fullName>
    </recommendedName>
</protein>
<feature type="domain" description="ZAD" evidence="13">
    <location>
        <begin position="19"/>
        <end position="89"/>
    </location>
</feature>
<dbReference type="Gene3D" id="3.30.160.60">
    <property type="entry name" value="Classic Zinc Finger"/>
    <property type="match status" value="6"/>
</dbReference>
<dbReference type="PROSITE" id="PS50157">
    <property type="entry name" value="ZINC_FINGER_C2H2_2"/>
    <property type="match status" value="10"/>
</dbReference>
<dbReference type="Pfam" id="PF07776">
    <property type="entry name" value="zf-AD"/>
    <property type="match status" value="1"/>
</dbReference>
<dbReference type="Pfam" id="PF13912">
    <property type="entry name" value="zf-C2H2_6"/>
    <property type="match status" value="2"/>
</dbReference>
<feature type="binding site" evidence="10">
    <location>
        <position position="24"/>
    </location>
    <ligand>
        <name>Zn(2+)</name>
        <dbReference type="ChEBI" id="CHEBI:29105"/>
    </ligand>
</feature>
<evidence type="ECO:0000256" key="5">
    <source>
        <dbReference type="ARBA" id="ARBA00022833"/>
    </source>
</evidence>
<evidence type="ECO:0000313" key="15">
    <source>
        <dbReference type="Proteomes" id="UP000069940"/>
    </source>
</evidence>
<evidence type="ECO:0000256" key="2">
    <source>
        <dbReference type="ARBA" id="ARBA00022723"/>
    </source>
</evidence>
<feature type="binding site" evidence="10">
    <location>
        <position position="65"/>
    </location>
    <ligand>
        <name>Zn(2+)</name>
        <dbReference type="ChEBI" id="CHEBI:29105"/>
    </ligand>
</feature>
<feature type="domain" description="C2H2-type" evidence="12">
    <location>
        <begin position="302"/>
        <end position="329"/>
    </location>
</feature>
<keyword evidence="2 10" id="KW-0479">Metal-binding</keyword>
<dbReference type="GeneID" id="109621822"/>
<evidence type="ECO:0000256" key="3">
    <source>
        <dbReference type="ARBA" id="ARBA00022737"/>
    </source>
</evidence>
<dbReference type="PANTHER" id="PTHR47772:SF4">
    <property type="entry name" value="ZFP64 ZINC FINGER PROTEIN"/>
    <property type="match status" value="1"/>
</dbReference>
<comment type="subcellular location">
    <subcellularLocation>
        <location evidence="1">Nucleus</location>
    </subcellularLocation>
</comment>
<dbReference type="RefSeq" id="XP_029726989.1">
    <property type="nucleotide sequence ID" value="XM_029871129.2"/>
</dbReference>
<dbReference type="PROSITE" id="PS00028">
    <property type="entry name" value="ZINC_FINGER_C2H2_1"/>
    <property type="match status" value="10"/>
</dbReference>
<dbReference type="SMART" id="SM00355">
    <property type="entry name" value="ZnF_C2H2"/>
    <property type="match status" value="10"/>
</dbReference>
<feature type="domain" description="C2H2-type" evidence="12">
    <location>
        <begin position="372"/>
        <end position="399"/>
    </location>
</feature>
<evidence type="ECO:0000256" key="10">
    <source>
        <dbReference type="PROSITE-ProRule" id="PRU01263"/>
    </source>
</evidence>
<evidence type="ECO:0000256" key="1">
    <source>
        <dbReference type="ARBA" id="ARBA00004123"/>
    </source>
</evidence>
<evidence type="ECO:0000256" key="6">
    <source>
        <dbReference type="ARBA" id="ARBA00023015"/>
    </source>
</evidence>
<feature type="domain" description="C2H2-type" evidence="12">
    <location>
        <begin position="344"/>
        <end position="372"/>
    </location>
</feature>
<feature type="domain" description="C2H2-type" evidence="12">
    <location>
        <begin position="479"/>
        <end position="507"/>
    </location>
</feature>
<feature type="binding site" evidence="10">
    <location>
        <position position="62"/>
    </location>
    <ligand>
        <name>Zn(2+)</name>
        <dbReference type="ChEBI" id="CHEBI:29105"/>
    </ligand>
</feature>
<feature type="domain" description="C2H2-type" evidence="12">
    <location>
        <begin position="512"/>
        <end position="539"/>
    </location>
</feature>
<accession>A0ABM1XX88</accession>
<keyword evidence="8" id="KW-0539">Nucleus</keyword>
<dbReference type="InterPro" id="IPR012934">
    <property type="entry name" value="Znf_AD"/>
</dbReference>
<dbReference type="InterPro" id="IPR050636">
    <property type="entry name" value="C2H2-ZF_domain-containing"/>
</dbReference>
<dbReference type="EnsemblMetazoa" id="AALFPA23_003684.R4236">
    <property type="protein sequence ID" value="AALFPA23_003684.P4236"/>
    <property type="gene ID" value="AALFPA23_003684"/>
</dbReference>
<reference evidence="15" key="1">
    <citation type="journal article" date="2015" name="Proc. Natl. Acad. Sci. U.S.A.">
        <title>Genome sequence of the Asian Tiger mosquito, Aedes albopictus, reveals insights into its biology, genetics, and evolution.</title>
        <authorList>
            <person name="Chen X.G."/>
            <person name="Jiang X."/>
            <person name="Gu J."/>
            <person name="Xu M."/>
            <person name="Wu Y."/>
            <person name="Deng Y."/>
            <person name="Zhang C."/>
            <person name="Bonizzoni M."/>
            <person name="Dermauw W."/>
            <person name="Vontas J."/>
            <person name="Armbruster P."/>
            <person name="Huang X."/>
            <person name="Yang Y."/>
            <person name="Zhang H."/>
            <person name="He W."/>
            <person name="Peng H."/>
            <person name="Liu Y."/>
            <person name="Wu K."/>
            <person name="Chen J."/>
            <person name="Lirakis M."/>
            <person name="Topalis P."/>
            <person name="Van Leeuwen T."/>
            <person name="Hall A.B."/>
            <person name="Jiang X."/>
            <person name="Thorpe C."/>
            <person name="Mueller R.L."/>
            <person name="Sun C."/>
            <person name="Waterhouse R.M."/>
            <person name="Yan G."/>
            <person name="Tu Z.J."/>
            <person name="Fang X."/>
            <person name="James A.A."/>
        </authorList>
    </citation>
    <scope>NUCLEOTIDE SEQUENCE [LARGE SCALE GENOMIC DNA]</scope>
    <source>
        <strain evidence="15">Foshan</strain>
    </source>
</reference>
<dbReference type="Proteomes" id="UP000069940">
    <property type="component" value="Unassembled WGS sequence"/>
</dbReference>
<evidence type="ECO:0000259" key="13">
    <source>
        <dbReference type="PROSITE" id="PS51915"/>
    </source>
</evidence>
<keyword evidence="15" id="KW-1185">Reference proteome</keyword>
<dbReference type="InterPro" id="IPR036236">
    <property type="entry name" value="Znf_C2H2_sf"/>
</dbReference>
<proteinExistence type="predicted"/>
<dbReference type="SUPFAM" id="SSF57667">
    <property type="entry name" value="beta-beta-alpha zinc fingers"/>
    <property type="match status" value="5"/>
</dbReference>
<feature type="domain" description="C2H2-type" evidence="12">
    <location>
        <begin position="451"/>
        <end position="479"/>
    </location>
</feature>
<reference evidence="14" key="2">
    <citation type="submission" date="2025-05" db="UniProtKB">
        <authorList>
            <consortium name="EnsemblMetazoa"/>
        </authorList>
    </citation>
    <scope>IDENTIFICATION</scope>
    <source>
        <strain evidence="14">Foshan</strain>
    </source>
</reference>
<evidence type="ECO:0000256" key="7">
    <source>
        <dbReference type="ARBA" id="ARBA00023163"/>
    </source>
</evidence>
<dbReference type="Gene3D" id="3.40.1800.20">
    <property type="match status" value="1"/>
</dbReference>
<feature type="domain" description="C2H2-type" evidence="12">
    <location>
        <begin position="539"/>
        <end position="566"/>
    </location>
</feature>